<evidence type="ECO:0000313" key="2">
    <source>
        <dbReference type="Proteomes" id="UP000194236"/>
    </source>
</evidence>
<protein>
    <submittedName>
        <fullName evidence="1">Uncharacterized protein</fullName>
    </submittedName>
</protein>
<dbReference type="AlphaFoldDB" id="A0A1Y3BT57"/>
<gene>
    <name evidence="1" type="ORF">BLA29_008949</name>
</gene>
<keyword evidence="2" id="KW-1185">Reference proteome</keyword>
<organism evidence="1 2">
    <name type="scientific">Euroglyphus maynei</name>
    <name type="common">Mayne's house dust mite</name>
    <dbReference type="NCBI Taxonomy" id="6958"/>
    <lineage>
        <taxon>Eukaryota</taxon>
        <taxon>Metazoa</taxon>
        <taxon>Ecdysozoa</taxon>
        <taxon>Arthropoda</taxon>
        <taxon>Chelicerata</taxon>
        <taxon>Arachnida</taxon>
        <taxon>Acari</taxon>
        <taxon>Acariformes</taxon>
        <taxon>Sarcoptiformes</taxon>
        <taxon>Astigmata</taxon>
        <taxon>Psoroptidia</taxon>
        <taxon>Analgoidea</taxon>
        <taxon>Pyroglyphidae</taxon>
        <taxon>Pyroglyphinae</taxon>
        <taxon>Euroglyphus</taxon>
    </lineage>
</organism>
<accession>A0A1Y3BT57</accession>
<sequence>DPIHEKAHPVLIHDSGKRDYSKYNKFVVWIGREEADIANEVNNRIDFRARRFKSEGNECENGENGFDETAARSLLVPEVNFEIGDDENSVEVCSFNPTQKYSTKSSIISRHPNSSSKFISCSQCNFRHHFARVMVAHIYGFVVPLMKTLFVEFYLPMRLVV</sequence>
<dbReference type="EMBL" id="MUJZ01000491">
    <property type="protein sequence ID" value="OTF84141.1"/>
    <property type="molecule type" value="Genomic_DNA"/>
</dbReference>
<name>A0A1Y3BT57_EURMA</name>
<evidence type="ECO:0000313" key="1">
    <source>
        <dbReference type="EMBL" id="OTF84141.1"/>
    </source>
</evidence>
<proteinExistence type="predicted"/>
<dbReference type="Proteomes" id="UP000194236">
    <property type="component" value="Unassembled WGS sequence"/>
</dbReference>
<feature type="non-terminal residue" evidence="1">
    <location>
        <position position="1"/>
    </location>
</feature>
<comment type="caution">
    <text evidence="1">The sequence shown here is derived from an EMBL/GenBank/DDBJ whole genome shotgun (WGS) entry which is preliminary data.</text>
</comment>
<reference evidence="1 2" key="1">
    <citation type="submission" date="2017-03" db="EMBL/GenBank/DDBJ databases">
        <title>Genome Survey of Euroglyphus maynei.</title>
        <authorList>
            <person name="Arlian L.G."/>
            <person name="Morgan M.S."/>
            <person name="Rider S.D."/>
        </authorList>
    </citation>
    <scope>NUCLEOTIDE SEQUENCE [LARGE SCALE GENOMIC DNA]</scope>
    <source>
        <strain evidence="1">Arlian Lab</strain>
        <tissue evidence="1">Whole body</tissue>
    </source>
</reference>